<accession>A0A956N7L2</accession>
<dbReference type="Gene3D" id="2.120.10.30">
    <property type="entry name" value="TolB, C-terminal domain"/>
    <property type="match status" value="1"/>
</dbReference>
<protein>
    <submittedName>
        <fullName evidence="3">S9 family peptidase</fullName>
    </submittedName>
</protein>
<evidence type="ECO:0000256" key="1">
    <source>
        <dbReference type="ARBA" id="ARBA00022801"/>
    </source>
</evidence>
<dbReference type="GO" id="GO:0004252">
    <property type="term" value="F:serine-type endopeptidase activity"/>
    <property type="evidence" value="ECO:0007669"/>
    <property type="project" value="TreeGrafter"/>
</dbReference>
<dbReference type="GO" id="GO:0006508">
    <property type="term" value="P:proteolysis"/>
    <property type="evidence" value="ECO:0007669"/>
    <property type="project" value="InterPro"/>
</dbReference>
<evidence type="ECO:0000259" key="2">
    <source>
        <dbReference type="Pfam" id="PF00326"/>
    </source>
</evidence>
<dbReference type="PANTHER" id="PTHR42776:SF27">
    <property type="entry name" value="DIPEPTIDYL PEPTIDASE FAMILY MEMBER 6"/>
    <property type="match status" value="1"/>
</dbReference>
<sequence>MEDFFRKAERTRVAISPQGTRVAFLAPYERRLNVHVQDLASGSVTRVTHATERDIAGFLWANEDRVLFAQDQGGDENYRLYSVGADGEGTLDLTPFENVQCQIVDELEASPNEILFQMNDRDPEHFDVYRLDVTTGEMTMVAANPGNVQSWVTDHDGNLRVAVTTDGVNSALLYRQTEENEFREVARYDFRESASPLDFSFDDPEELIVASSVGRDRSVICRLDLRTGEEGEVLYEHPRVDVSQILVSRVRRKITGVAFEDDRPGWHFFDDERRRLQETVDAALPGTVNQFISWTRDETKYVIGSTSDRSRAVYHVFDTVSGRLTQLFTSAPWLDPEALRPMEPIHFQSRDGLTVHGYLTRPRGHEDQDGPAPLVLLVHGGPWWRDTWGFQPEVQFLANRGYAVLQVNYRGSTGYGRAFWSASFGQWGLAMQDDLTDAVEWAIASGIADRDRVAIYGGSYGGYAALSGLCKTPELYRCGVSFVGVSNLFTWIDAFPPYWRPFLEMVHEMVGHPERDEARFRATSPFFNADKIRVPLFVAQGANDPRVRKEESDQIVQALESRGVPVSYLVKENEGHGFMNEENQFEFYHAMESFLAEHLK</sequence>
<gene>
    <name evidence="3" type="ORF">KDA27_00375</name>
</gene>
<feature type="domain" description="Peptidase S9 prolyl oligopeptidase catalytic" evidence="2">
    <location>
        <begin position="388"/>
        <end position="600"/>
    </location>
</feature>
<reference evidence="3" key="2">
    <citation type="journal article" date="2021" name="Microbiome">
        <title>Successional dynamics and alternative stable states in a saline activated sludge microbial community over 9 years.</title>
        <authorList>
            <person name="Wang Y."/>
            <person name="Ye J."/>
            <person name="Ju F."/>
            <person name="Liu L."/>
            <person name="Boyd J.A."/>
            <person name="Deng Y."/>
            <person name="Parks D.H."/>
            <person name="Jiang X."/>
            <person name="Yin X."/>
            <person name="Woodcroft B.J."/>
            <person name="Tyson G.W."/>
            <person name="Hugenholtz P."/>
            <person name="Polz M.F."/>
            <person name="Zhang T."/>
        </authorList>
    </citation>
    <scope>NUCLEOTIDE SEQUENCE</scope>
    <source>
        <strain evidence="3">HKST-UBA02</strain>
    </source>
</reference>
<keyword evidence="1" id="KW-0378">Hydrolase</keyword>
<dbReference type="InterPro" id="IPR001375">
    <property type="entry name" value="Peptidase_S9_cat"/>
</dbReference>
<organism evidence="3 4">
    <name type="scientific">Eiseniibacteriota bacterium</name>
    <dbReference type="NCBI Taxonomy" id="2212470"/>
    <lineage>
        <taxon>Bacteria</taxon>
        <taxon>Candidatus Eiseniibacteriota</taxon>
    </lineage>
</organism>
<dbReference type="SUPFAM" id="SSF82171">
    <property type="entry name" value="DPP6 N-terminal domain-like"/>
    <property type="match status" value="1"/>
</dbReference>
<evidence type="ECO:0000313" key="4">
    <source>
        <dbReference type="Proteomes" id="UP000739538"/>
    </source>
</evidence>
<comment type="caution">
    <text evidence="3">The sequence shown here is derived from an EMBL/GenBank/DDBJ whole genome shotgun (WGS) entry which is preliminary data.</text>
</comment>
<dbReference type="Pfam" id="PF00326">
    <property type="entry name" value="Peptidase_S9"/>
    <property type="match status" value="1"/>
</dbReference>
<dbReference type="EMBL" id="JAGQHS010000001">
    <property type="protein sequence ID" value="MCA9754225.1"/>
    <property type="molecule type" value="Genomic_DNA"/>
</dbReference>
<dbReference type="PANTHER" id="PTHR42776">
    <property type="entry name" value="SERINE PEPTIDASE S9 FAMILY MEMBER"/>
    <property type="match status" value="1"/>
</dbReference>
<dbReference type="AlphaFoldDB" id="A0A956N7L2"/>
<name>A0A956N7L2_UNCEI</name>
<evidence type="ECO:0000313" key="3">
    <source>
        <dbReference type="EMBL" id="MCA9754225.1"/>
    </source>
</evidence>
<reference evidence="3" key="1">
    <citation type="submission" date="2020-04" db="EMBL/GenBank/DDBJ databases">
        <authorList>
            <person name="Zhang T."/>
        </authorList>
    </citation>
    <scope>NUCLEOTIDE SEQUENCE</scope>
    <source>
        <strain evidence="3">HKST-UBA02</strain>
    </source>
</reference>
<dbReference type="InterPro" id="IPR029058">
    <property type="entry name" value="AB_hydrolase_fold"/>
</dbReference>
<proteinExistence type="predicted"/>
<dbReference type="Gene3D" id="3.40.50.1820">
    <property type="entry name" value="alpha/beta hydrolase"/>
    <property type="match status" value="1"/>
</dbReference>
<dbReference type="SUPFAM" id="SSF53474">
    <property type="entry name" value="alpha/beta-Hydrolases"/>
    <property type="match status" value="1"/>
</dbReference>
<dbReference type="InterPro" id="IPR011042">
    <property type="entry name" value="6-blade_b-propeller_TolB-like"/>
</dbReference>
<dbReference type="Proteomes" id="UP000739538">
    <property type="component" value="Unassembled WGS sequence"/>
</dbReference>